<accession>A0ABP1S427</accession>
<evidence type="ECO:0000256" key="1">
    <source>
        <dbReference type="SAM" id="Phobius"/>
    </source>
</evidence>
<name>A0ABP1S427_9HEXA</name>
<keyword evidence="1" id="KW-0472">Membrane</keyword>
<keyword evidence="1" id="KW-1133">Transmembrane helix</keyword>
<feature type="signal peptide" evidence="2">
    <location>
        <begin position="1"/>
        <end position="26"/>
    </location>
</feature>
<proteinExistence type="predicted"/>
<sequence>MASRSFLTTILLIGLIATSCVQPSAAVLEMIGFGAGGIVKGSVAATLQSMGATGVGAGILGATFGAPVAAVVGVGAVGCYFFC</sequence>
<feature type="transmembrane region" description="Helical" evidence="1">
    <location>
        <begin position="59"/>
        <end position="82"/>
    </location>
</feature>
<organism evidence="3 4">
    <name type="scientific">Orchesella dallaii</name>
    <dbReference type="NCBI Taxonomy" id="48710"/>
    <lineage>
        <taxon>Eukaryota</taxon>
        <taxon>Metazoa</taxon>
        <taxon>Ecdysozoa</taxon>
        <taxon>Arthropoda</taxon>
        <taxon>Hexapoda</taxon>
        <taxon>Collembola</taxon>
        <taxon>Entomobryomorpha</taxon>
        <taxon>Entomobryoidea</taxon>
        <taxon>Orchesellidae</taxon>
        <taxon>Orchesellinae</taxon>
        <taxon>Orchesella</taxon>
    </lineage>
</organism>
<keyword evidence="4" id="KW-1185">Reference proteome</keyword>
<dbReference type="Proteomes" id="UP001642540">
    <property type="component" value="Unassembled WGS sequence"/>
</dbReference>
<protein>
    <submittedName>
        <fullName evidence="3">Uncharacterized protein</fullName>
    </submittedName>
</protein>
<feature type="chain" id="PRO_5046694599" evidence="2">
    <location>
        <begin position="27"/>
        <end position="83"/>
    </location>
</feature>
<evidence type="ECO:0000256" key="2">
    <source>
        <dbReference type="SAM" id="SignalP"/>
    </source>
</evidence>
<dbReference type="PROSITE" id="PS51257">
    <property type="entry name" value="PROKAR_LIPOPROTEIN"/>
    <property type="match status" value="1"/>
</dbReference>
<reference evidence="3 4" key="1">
    <citation type="submission" date="2024-08" db="EMBL/GenBank/DDBJ databases">
        <authorList>
            <person name="Cucini C."/>
            <person name="Frati F."/>
        </authorList>
    </citation>
    <scope>NUCLEOTIDE SEQUENCE [LARGE SCALE GENOMIC DNA]</scope>
</reference>
<gene>
    <name evidence="3" type="ORF">ODALV1_LOCUS29287</name>
</gene>
<dbReference type="EMBL" id="CAXLJM020000151">
    <property type="protein sequence ID" value="CAL8143137.1"/>
    <property type="molecule type" value="Genomic_DNA"/>
</dbReference>
<evidence type="ECO:0000313" key="4">
    <source>
        <dbReference type="Proteomes" id="UP001642540"/>
    </source>
</evidence>
<evidence type="ECO:0000313" key="3">
    <source>
        <dbReference type="EMBL" id="CAL8143137.1"/>
    </source>
</evidence>
<keyword evidence="2" id="KW-0732">Signal</keyword>
<keyword evidence="1" id="KW-0812">Transmembrane</keyword>
<comment type="caution">
    <text evidence="3">The sequence shown here is derived from an EMBL/GenBank/DDBJ whole genome shotgun (WGS) entry which is preliminary data.</text>
</comment>